<name>A0A2P2IM58_RHIMU</name>
<evidence type="ECO:0000313" key="1">
    <source>
        <dbReference type="EMBL" id="MBW82330.1"/>
    </source>
</evidence>
<reference evidence="1" key="1">
    <citation type="submission" date="2018-02" db="EMBL/GenBank/DDBJ databases">
        <title>Rhizophora mucronata_Transcriptome.</title>
        <authorList>
            <person name="Meera S.P."/>
            <person name="Sreeshan A."/>
            <person name="Augustine A."/>
        </authorList>
    </citation>
    <scope>NUCLEOTIDE SEQUENCE</scope>
    <source>
        <tissue evidence="1">Leaf</tissue>
    </source>
</reference>
<organism evidence="1">
    <name type="scientific">Rhizophora mucronata</name>
    <name type="common">Asiatic mangrove</name>
    <dbReference type="NCBI Taxonomy" id="61149"/>
    <lineage>
        <taxon>Eukaryota</taxon>
        <taxon>Viridiplantae</taxon>
        <taxon>Streptophyta</taxon>
        <taxon>Embryophyta</taxon>
        <taxon>Tracheophyta</taxon>
        <taxon>Spermatophyta</taxon>
        <taxon>Magnoliopsida</taxon>
        <taxon>eudicotyledons</taxon>
        <taxon>Gunneridae</taxon>
        <taxon>Pentapetalae</taxon>
        <taxon>rosids</taxon>
        <taxon>fabids</taxon>
        <taxon>Malpighiales</taxon>
        <taxon>Rhizophoraceae</taxon>
        <taxon>Rhizophora</taxon>
    </lineage>
</organism>
<sequence>MYKVLKFGQVIENIRVDLDSYWSMPTLPQESLKIIQEEVQIPFLKPHSVRASCTKILCTRGKE</sequence>
<protein>
    <submittedName>
        <fullName evidence="1">Uncharacterized protein</fullName>
    </submittedName>
</protein>
<proteinExistence type="predicted"/>
<accession>A0A2P2IM58</accession>
<dbReference type="AlphaFoldDB" id="A0A2P2IM58"/>
<dbReference type="EMBL" id="GGEC01001847">
    <property type="protein sequence ID" value="MBW82330.1"/>
    <property type="molecule type" value="Transcribed_RNA"/>
</dbReference>